<proteinExistence type="predicted"/>
<dbReference type="GO" id="GO:0003677">
    <property type="term" value="F:DNA binding"/>
    <property type="evidence" value="ECO:0007669"/>
    <property type="project" value="UniProtKB-KW"/>
</dbReference>
<dbReference type="Gene3D" id="1.25.40.10">
    <property type="entry name" value="Tetratricopeptide repeat domain"/>
    <property type="match status" value="1"/>
</dbReference>
<protein>
    <submittedName>
        <fullName evidence="5">ATP-dependent transcriptional regulator</fullName>
    </submittedName>
</protein>
<evidence type="ECO:0000256" key="1">
    <source>
        <dbReference type="ARBA" id="ARBA00023015"/>
    </source>
</evidence>
<dbReference type="GO" id="GO:0006355">
    <property type="term" value="P:regulation of DNA-templated transcription"/>
    <property type="evidence" value="ECO:0007669"/>
    <property type="project" value="InterPro"/>
</dbReference>
<keyword evidence="1" id="KW-0805">Transcription regulation</keyword>
<dbReference type="InterPro" id="IPR016032">
    <property type="entry name" value="Sig_transdc_resp-reg_C-effctor"/>
</dbReference>
<dbReference type="PANTHER" id="PTHR44688">
    <property type="entry name" value="DNA-BINDING TRANSCRIPTIONAL ACTIVATOR DEVR_DOSR"/>
    <property type="match status" value="1"/>
</dbReference>
<dbReference type="RefSeq" id="WP_288184788.1">
    <property type="nucleotide sequence ID" value="NZ_LT608335.1"/>
</dbReference>
<dbReference type="InterPro" id="IPR000792">
    <property type="entry name" value="Tscrpt_reg_LuxR_C"/>
</dbReference>
<dbReference type="Pfam" id="PF00196">
    <property type="entry name" value="GerE"/>
    <property type="match status" value="1"/>
</dbReference>
<dbReference type="PRINTS" id="PR00038">
    <property type="entry name" value="HTHLUXR"/>
</dbReference>
<keyword evidence="3" id="KW-0804">Transcription</keyword>
<dbReference type="SUPFAM" id="SSF52540">
    <property type="entry name" value="P-loop containing nucleoside triphosphate hydrolases"/>
    <property type="match status" value="1"/>
</dbReference>
<dbReference type="EMBL" id="FMJE01000004">
    <property type="protein sequence ID" value="SCM81968.1"/>
    <property type="molecule type" value="Genomic_DNA"/>
</dbReference>
<dbReference type="InterPro" id="IPR036388">
    <property type="entry name" value="WH-like_DNA-bd_sf"/>
</dbReference>
<evidence type="ECO:0000313" key="5">
    <source>
        <dbReference type="EMBL" id="SCM81968.1"/>
    </source>
</evidence>
<gene>
    <name evidence="5" type="ORF">KL86SPO_40453</name>
</gene>
<dbReference type="PANTHER" id="PTHR44688:SF16">
    <property type="entry name" value="DNA-BINDING TRANSCRIPTIONAL ACTIVATOR DEVR_DOSR"/>
    <property type="match status" value="1"/>
</dbReference>
<dbReference type="AlphaFoldDB" id="A0A212LWR5"/>
<dbReference type="InterPro" id="IPR027417">
    <property type="entry name" value="P-loop_NTPase"/>
</dbReference>
<evidence type="ECO:0000256" key="3">
    <source>
        <dbReference type="ARBA" id="ARBA00023163"/>
    </source>
</evidence>
<dbReference type="InterPro" id="IPR059106">
    <property type="entry name" value="WHD_MalT"/>
</dbReference>
<dbReference type="InterPro" id="IPR011990">
    <property type="entry name" value="TPR-like_helical_dom_sf"/>
</dbReference>
<dbReference type="SMART" id="SM00421">
    <property type="entry name" value="HTH_LUXR"/>
    <property type="match status" value="1"/>
</dbReference>
<dbReference type="Pfam" id="PF25873">
    <property type="entry name" value="WHD_MalT"/>
    <property type="match status" value="1"/>
</dbReference>
<dbReference type="PROSITE" id="PS50043">
    <property type="entry name" value="HTH_LUXR_2"/>
    <property type="match status" value="1"/>
</dbReference>
<name>A0A212LWR5_9FIRM</name>
<dbReference type="SUPFAM" id="SSF46894">
    <property type="entry name" value="C-terminal effector domain of the bipartite response regulators"/>
    <property type="match status" value="1"/>
</dbReference>
<dbReference type="CDD" id="cd06170">
    <property type="entry name" value="LuxR_C_like"/>
    <property type="match status" value="1"/>
</dbReference>
<accession>A0A212LWR5</accession>
<dbReference type="Gene3D" id="1.10.10.10">
    <property type="entry name" value="Winged helix-like DNA-binding domain superfamily/Winged helix DNA-binding domain"/>
    <property type="match status" value="1"/>
</dbReference>
<reference evidence="5" key="1">
    <citation type="submission" date="2016-08" db="EMBL/GenBank/DDBJ databases">
        <authorList>
            <person name="Seilhamer J.J."/>
        </authorList>
    </citation>
    <scope>NUCLEOTIDE SEQUENCE</scope>
    <source>
        <strain evidence="5">86</strain>
    </source>
</reference>
<evidence type="ECO:0000256" key="2">
    <source>
        <dbReference type="ARBA" id="ARBA00023125"/>
    </source>
</evidence>
<organism evidence="5">
    <name type="scientific">uncultured Sporomusa sp</name>
    <dbReference type="NCBI Taxonomy" id="307249"/>
    <lineage>
        <taxon>Bacteria</taxon>
        <taxon>Bacillati</taxon>
        <taxon>Bacillota</taxon>
        <taxon>Negativicutes</taxon>
        <taxon>Selenomonadales</taxon>
        <taxon>Sporomusaceae</taxon>
        <taxon>Sporomusa</taxon>
        <taxon>environmental samples</taxon>
    </lineage>
</organism>
<feature type="domain" description="HTH luxR-type" evidence="4">
    <location>
        <begin position="763"/>
        <end position="828"/>
    </location>
</feature>
<evidence type="ECO:0000259" key="4">
    <source>
        <dbReference type="PROSITE" id="PS50043"/>
    </source>
</evidence>
<sequence length="831" mass="93392">MPIADMYDTGVLYFTEKLQARLNSIPDYALTVLEAPMGYGKTTAVRFVLQNTNASILWHTVYADGVAYFWNSFCKALAPLGPELADSLQKLGLPTDAVLVQKAVELIGGVRLTQATVLVIDDYHFVASGSLDNFFCFLLANLPPKLHIVITSRTVFLPKVIAGLQLKGAVNYIGTECFLLQSGDIAKYYALCGIVITKEQQASLFAYSEGWITPLYLSMRQYVEHGRFFISDNVAALVHSMVYQPLDAGLKKFLHCICLFDSFTMEQAQYMYPEENAAGPVEELFRKNAFIARDAATGRYCFHNLFLSHVRSTFARQSQECRNALWERAGHWHLKQQECAQAMTCFENAGNFRLILMALSTVKGAAVTGEHRQKIIRYFDDCSQELKIQNLAAMLVFIRFMISYNESVRLKAACAVFEGQIDAFGGTREQKNALWMEYERLLSLTKYNNIREMSKHHRNALYYMDKPVTGEENKGNWTFGSPSVLLMFYRESGRLAAQVNDLKECLPYYCRLADGHGSGAEFVMEAEAALYVGAIEKAEAVIHKGQHYARGQGQWSIMLAAAFVQMRLALLHGSYPEAVSLQRQTRDLIETNKQYLLLHTLDMCESYMYLLLNLPGRTAGWIAGGNYTGTRLMFPALPALYIVQGRYLLANGEYRKLQGMAEVFLTAAAVYPNLLSEIYTRIYLAAAHHKLTAKDEAIASLKAALAIALPDRVYLPFAENGSYIMDLLKQLAAEEQYAGHVKQIFSLRKKHEQGIKKILRTHFAAHKPDLTARENEVAVLAAAGLSNREIAGNLVISENTVKARLKMVFEKLAIKSRVQLQERLKDSKAKK</sequence>
<keyword evidence="2" id="KW-0238">DNA-binding</keyword>